<name>X6NVU2_RETFI</name>
<comment type="caution">
    <text evidence="2">The sequence shown here is derived from an EMBL/GenBank/DDBJ whole genome shotgun (WGS) entry which is preliminary data.</text>
</comment>
<reference evidence="2 3" key="1">
    <citation type="journal article" date="2013" name="Curr. Biol.">
        <title>The Genome of the Foraminiferan Reticulomyxa filosa.</title>
        <authorList>
            <person name="Glockner G."/>
            <person name="Hulsmann N."/>
            <person name="Schleicher M."/>
            <person name="Noegel A.A."/>
            <person name="Eichinger L."/>
            <person name="Gallinger C."/>
            <person name="Pawlowski J."/>
            <person name="Sierra R."/>
            <person name="Euteneuer U."/>
            <person name="Pillet L."/>
            <person name="Moustafa A."/>
            <person name="Platzer M."/>
            <person name="Groth M."/>
            <person name="Szafranski K."/>
            <person name="Schliwa M."/>
        </authorList>
    </citation>
    <scope>NUCLEOTIDE SEQUENCE [LARGE SCALE GENOMIC DNA]</scope>
</reference>
<feature type="region of interest" description="Disordered" evidence="1">
    <location>
        <begin position="81"/>
        <end position="101"/>
    </location>
</feature>
<gene>
    <name evidence="2" type="ORF">RFI_06708</name>
</gene>
<protein>
    <submittedName>
        <fullName evidence="2">Uncharacterized protein</fullName>
    </submittedName>
</protein>
<dbReference type="Proteomes" id="UP000023152">
    <property type="component" value="Unassembled WGS sequence"/>
</dbReference>
<organism evidence="2 3">
    <name type="scientific">Reticulomyxa filosa</name>
    <dbReference type="NCBI Taxonomy" id="46433"/>
    <lineage>
        <taxon>Eukaryota</taxon>
        <taxon>Sar</taxon>
        <taxon>Rhizaria</taxon>
        <taxon>Retaria</taxon>
        <taxon>Foraminifera</taxon>
        <taxon>Monothalamids</taxon>
        <taxon>Reticulomyxidae</taxon>
        <taxon>Reticulomyxa</taxon>
    </lineage>
</organism>
<dbReference type="AlphaFoldDB" id="X6NVU2"/>
<accession>X6NVU2</accession>
<dbReference type="EMBL" id="ASPP01005493">
    <property type="protein sequence ID" value="ETO30410.1"/>
    <property type="molecule type" value="Genomic_DNA"/>
</dbReference>
<feature type="compositionally biased region" description="Polar residues" evidence="1">
    <location>
        <begin position="89"/>
        <end position="101"/>
    </location>
</feature>
<evidence type="ECO:0000313" key="2">
    <source>
        <dbReference type="EMBL" id="ETO30410.1"/>
    </source>
</evidence>
<sequence>MQASSTHLKASTPWTELVMAKQSYETEQNQLIALLQGREGILQKYVELCSTIQQLEAELSTSTDTNESGIEVSEEQKWQQQQQHWAETGKQNADEANSSSQGTLRIRQLNQLLYARQAFLQCHGRERMDDMVTTYRKLRAITLQLRSIDQQLDQFFTGLQKEQLIDEFLALKHRLLEAQQQWNITKEQMAVHGNGMSSMSGNHSDALRKCEHVMKQAYCHYSFFMHMIKYYSNKYRNLTSNSLKSDWGGFAPQVSTTDHINVTNDVSVASFVDREGEKTYL</sequence>
<evidence type="ECO:0000256" key="1">
    <source>
        <dbReference type="SAM" id="MobiDB-lite"/>
    </source>
</evidence>
<evidence type="ECO:0000313" key="3">
    <source>
        <dbReference type="Proteomes" id="UP000023152"/>
    </source>
</evidence>
<proteinExistence type="predicted"/>
<keyword evidence="3" id="KW-1185">Reference proteome</keyword>